<keyword evidence="2" id="KW-1185">Reference proteome</keyword>
<evidence type="ECO:0000313" key="1">
    <source>
        <dbReference type="EMBL" id="ATN92883.1"/>
    </source>
</evidence>
<sequence length="40" mass="4675">MKGESTTGWTAYVRTYKAKYPDQEVDYKALMQKYIKGEPV</sequence>
<dbReference type="EMBL" id="MF893340">
    <property type="protein sequence ID" value="ATN92883.1"/>
    <property type="molecule type" value="Genomic_DNA"/>
</dbReference>
<reference evidence="1 2" key="1">
    <citation type="journal article" date="2018" name="Arch. Virol.">
        <title>Genomic characterization and phylogenetic analysis of the novel Pseudomonas phage PPSC2.</title>
        <authorList>
            <person name="Wu X."/>
            <person name="Wu Y."/>
            <person name="Tang Y."/>
            <person name="Gan B."/>
        </authorList>
    </citation>
    <scope>NUCLEOTIDE SEQUENCE [LARGE SCALE GENOMIC DNA]</scope>
</reference>
<accession>A0A2R2YB10</accession>
<organism evidence="1 2">
    <name type="scientific">Pseudomonas phage PPSC2</name>
    <dbReference type="NCBI Taxonomy" id="2041350"/>
    <lineage>
        <taxon>Viruses</taxon>
        <taxon>Duplodnaviria</taxon>
        <taxon>Heunggongvirae</taxon>
        <taxon>Uroviricota</taxon>
        <taxon>Caudoviricetes</taxon>
        <taxon>Vandenendeviridae</taxon>
        <taxon>Gorskivirinae</taxon>
        <taxon>Shenlongvirus</taxon>
        <taxon>Shenlongvirus PPSC2</taxon>
    </lineage>
</organism>
<name>A0A2R2YB10_9CAUD</name>
<evidence type="ECO:0000313" key="2">
    <source>
        <dbReference type="Proteomes" id="UP000244827"/>
    </source>
</evidence>
<protein>
    <submittedName>
        <fullName evidence="1">Uncharacterized protein</fullName>
    </submittedName>
</protein>
<gene>
    <name evidence="1" type="ORF">PPSC2_120</name>
</gene>
<dbReference type="Proteomes" id="UP000244827">
    <property type="component" value="Segment"/>
</dbReference>
<proteinExistence type="predicted"/>